<evidence type="ECO:0000256" key="1">
    <source>
        <dbReference type="SAM" id="MobiDB-lite"/>
    </source>
</evidence>
<sequence>MQRPTDNDSAPATITYAVWRKRALTRVTPIGRETKMFRVLDGLSDEGALALTWKNPRLFRNDASPATQAAQLSGSASAPLTGQ</sequence>
<feature type="region of interest" description="Disordered" evidence="1">
    <location>
        <begin position="64"/>
        <end position="83"/>
    </location>
</feature>
<accession>A0A3Q9FAU6</accession>
<evidence type="ECO:0000313" key="3">
    <source>
        <dbReference type="Proteomes" id="UP000277191"/>
    </source>
</evidence>
<organism evidence="2 3">
    <name type="scientific">Burkholderia cenocepacia</name>
    <dbReference type="NCBI Taxonomy" id="95486"/>
    <lineage>
        <taxon>Bacteria</taxon>
        <taxon>Pseudomonadati</taxon>
        <taxon>Pseudomonadota</taxon>
        <taxon>Betaproteobacteria</taxon>
        <taxon>Burkholderiales</taxon>
        <taxon>Burkholderiaceae</taxon>
        <taxon>Burkholderia</taxon>
        <taxon>Burkholderia cepacia complex</taxon>
    </lineage>
</organism>
<dbReference type="EMBL" id="CP034546">
    <property type="protein sequence ID" value="AZQ53474.1"/>
    <property type="molecule type" value="Genomic_DNA"/>
</dbReference>
<dbReference type="AlphaFoldDB" id="A0A3Q9FAU6"/>
<dbReference type="Proteomes" id="UP000277191">
    <property type="component" value="Chromosome 2"/>
</dbReference>
<protein>
    <submittedName>
        <fullName evidence="2">Uncharacterized protein</fullName>
    </submittedName>
</protein>
<proteinExistence type="predicted"/>
<name>A0A3Q9FAU6_9BURK</name>
<evidence type="ECO:0000313" key="2">
    <source>
        <dbReference type="EMBL" id="AZQ53474.1"/>
    </source>
</evidence>
<dbReference type="RefSeq" id="WP_126365486.1">
    <property type="nucleotide sequence ID" value="NZ_CP034546.1"/>
</dbReference>
<reference evidence="2 3" key="1">
    <citation type="submission" date="2018-12" db="EMBL/GenBank/DDBJ databases">
        <title>Cadmium resistance mechanism in endophytic bacteria Burkholderia cenocepacia YG-3.</title>
        <authorList>
            <person name="Zhang X."/>
            <person name="Wang X."/>
            <person name="Zhu Y."/>
        </authorList>
    </citation>
    <scope>NUCLEOTIDE SEQUENCE [LARGE SCALE GENOMIC DNA]</scope>
    <source>
        <strain evidence="2 3">YG-3</strain>
    </source>
</reference>
<gene>
    <name evidence="2" type="ORF">D5R55_21230</name>
</gene>